<name>A0AAJ5BYH4_9SPHI</name>
<evidence type="ECO:0000313" key="1">
    <source>
        <dbReference type="EMBL" id="SNV36687.1"/>
    </source>
</evidence>
<dbReference type="KEGG" id="smiz:4412673_00170"/>
<proteinExistence type="predicted"/>
<dbReference type="Proteomes" id="UP000215355">
    <property type="component" value="Chromosome 1"/>
</dbReference>
<gene>
    <name evidence="1" type="ORF">SAMEA4412673_00170</name>
</gene>
<organism evidence="1 2">
    <name type="scientific">Sphingobacterium mizutaii</name>
    <dbReference type="NCBI Taxonomy" id="1010"/>
    <lineage>
        <taxon>Bacteria</taxon>
        <taxon>Pseudomonadati</taxon>
        <taxon>Bacteroidota</taxon>
        <taxon>Sphingobacteriia</taxon>
        <taxon>Sphingobacteriales</taxon>
        <taxon>Sphingobacteriaceae</taxon>
        <taxon>Sphingobacterium</taxon>
    </lineage>
</organism>
<evidence type="ECO:0000313" key="2">
    <source>
        <dbReference type="Proteomes" id="UP000215355"/>
    </source>
</evidence>
<dbReference type="AlphaFoldDB" id="A0AAJ5BYH4"/>
<dbReference type="EMBL" id="LT906468">
    <property type="protein sequence ID" value="SNV36687.1"/>
    <property type="molecule type" value="Genomic_DNA"/>
</dbReference>
<protein>
    <submittedName>
        <fullName evidence="1">Uncharacterized protein</fullName>
    </submittedName>
</protein>
<reference evidence="1 2" key="1">
    <citation type="submission" date="2017-06" db="EMBL/GenBank/DDBJ databases">
        <authorList>
            <consortium name="Pathogen Informatics"/>
        </authorList>
    </citation>
    <scope>NUCLEOTIDE SEQUENCE [LARGE SCALE GENOMIC DNA]</scope>
    <source>
        <strain evidence="1 2">NCTC12149</strain>
    </source>
</reference>
<sequence>MCDLFKSIKFNSKLVLSLIFNVDVMILLHYKYNFLEIVPLLLQVLL</sequence>
<accession>A0AAJ5BYH4</accession>